<reference evidence="5" key="1">
    <citation type="submission" date="2015-07" db="EMBL/GenBank/DDBJ databases">
        <title>Nocardia seriolae U-1 whole genome shotgun sequence.</title>
        <authorList>
            <person name="Imajoh M."/>
            <person name="Fukumoto Y."/>
            <person name="Sukeda M."/>
            <person name="Yamane J."/>
            <person name="Yamasaki K."/>
            <person name="Shimizu M."/>
            <person name="Ohnishi K."/>
            <person name="Oshima S."/>
        </authorList>
    </citation>
    <scope>NUCLEOTIDE SEQUENCE [LARGE SCALE GENOMIC DNA]</scope>
    <source>
        <strain evidence="5">U-1</strain>
    </source>
</reference>
<feature type="transmembrane region" description="Helical" evidence="2">
    <location>
        <begin position="138"/>
        <end position="156"/>
    </location>
</feature>
<organism evidence="4 5">
    <name type="scientific">Nocardia seriolae</name>
    <dbReference type="NCBI Taxonomy" id="37332"/>
    <lineage>
        <taxon>Bacteria</taxon>
        <taxon>Bacillati</taxon>
        <taxon>Actinomycetota</taxon>
        <taxon>Actinomycetes</taxon>
        <taxon>Mycobacteriales</taxon>
        <taxon>Nocardiaceae</taxon>
        <taxon>Nocardia</taxon>
    </lineage>
</organism>
<keyword evidence="2" id="KW-1133">Transmembrane helix</keyword>
<gene>
    <name evidence="3" type="ORF">NS506_05867</name>
    <name evidence="4" type="ORF">NSK11_contig00049-0035</name>
</gene>
<dbReference type="AlphaFoldDB" id="A0ABC9YUU5"/>
<evidence type="ECO:0000313" key="5">
    <source>
        <dbReference type="Proteomes" id="UP000037179"/>
    </source>
</evidence>
<dbReference type="KEGG" id="nsr:NS506_05867"/>
<feature type="transmembrane region" description="Helical" evidence="2">
    <location>
        <begin position="86"/>
        <end position="105"/>
    </location>
</feature>
<feature type="transmembrane region" description="Helical" evidence="2">
    <location>
        <begin position="111"/>
        <end position="131"/>
    </location>
</feature>
<sequence length="283" mass="30046">MPNSSSSDDRGNRTEASGAQPAFDPPTVQLNAVTGDEPPLRMDNALLDEDMQALMGAELAALEREATGDGDPEADAGPEPTLLEQMGGISGLIYSSLPVLVFVPVNSLRGLTAAIWASLGVAAAILVWRLVRRDPIQPAISGFLGVGVCAFIAYRMGEAKGFFLFGIYASLIYGGAFLMSLVVRWPLAGVIWGALNGHGTGWRSDKRAMRLYDIATAVWAVVFVARYLVQNHLYDSNSTGLLAVARIAMGWPLTAVAALVTFWAVRKAGHLPSQSAKARDSAA</sequence>
<name>A0ABC9YUU5_9NOCA</name>
<reference evidence="3 6" key="3">
    <citation type="submission" date="2016-10" db="EMBL/GenBank/DDBJ databases">
        <title>Genome sequence of Nocardia seriolae strain EM150506, isolated from Anguila japonica.</title>
        <authorList>
            <person name="Han H.-J."/>
        </authorList>
    </citation>
    <scope>NUCLEOTIDE SEQUENCE [LARGE SCALE GENOMIC DNA]</scope>
    <source>
        <strain evidence="3 6">EM150506</strain>
    </source>
</reference>
<dbReference type="Proteomes" id="UP000037179">
    <property type="component" value="Unassembled WGS sequence"/>
</dbReference>
<feature type="transmembrane region" description="Helical" evidence="2">
    <location>
        <begin position="211"/>
        <end position="229"/>
    </location>
</feature>
<keyword evidence="2" id="KW-0472">Membrane</keyword>
<dbReference type="Proteomes" id="UP000180166">
    <property type="component" value="Chromosome"/>
</dbReference>
<reference evidence="4 5" key="2">
    <citation type="journal article" date="2016" name="Genome Announc.">
        <title>Draft Genome Sequence of Erythromycin- and Oxytetracycline-Sensitive Nocardia seriolae Strain U-1 (NBRC 110359).</title>
        <authorList>
            <person name="Imajoh M."/>
            <person name="Sukeda M."/>
            <person name="Shimizu M."/>
            <person name="Yamane J."/>
            <person name="Ohnishi K."/>
            <person name="Oshima S."/>
        </authorList>
    </citation>
    <scope>NUCLEOTIDE SEQUENCE [LARGE SCALE GENOMIC DNA]</scope>
    <source>
        <strain evidence="4 5">U-1</strain>
    </source>
</reference>
<dbReference type="EMBL" id="CP017839">
    <property type="protein sequence ID" value="APA99903.1"/>
    <property type="molecule type" value="Genomic_DNA"/>
</dbReference>
<feature type="transmembrane region" description="Helical" evidence="2">
    <location>
        <begin position="162"/>
        <end position="183"/>
    </location>
</feature>
<protein>
    <submittedName>
        <fullName evidence="4">Membrane protein</fullName>
    </submittedName>
</protein>
<keyword evidence="5" id="KW-1185">Reference proteome</keyword>
<proteinExistence type="predicted"/>
<evidence type="ECO:0000256" key="1">
    <source>
        <dbReference type="SAM" id="MobiDB-lite"/>
    </source>
</evidence>
<dbReference type="EMBL" id="BBYQ01000049">
    <property type="protein sequence ID" value="GAP29117.1"/>
    <property type="molecule type" value="Genomic_DNA"/>
</dbReference>
<dbReference type="InterPro" id="IPR016566">
    <property type="entry name" value="UCP010219"/>
</dbReference>
<feature type="region of interest" description="Disordered" evidence="1">
    <location>
        <begin position="1"/>
        <end position="41"/>
    </location>
</feature>
<keyword evidence="2" id="KW-0812">Transmembrane</keyword>
<evidence type="ECO:0000313" key="4">
    <source>
        <dbReference type="EMBL" id="GAP29117.1"/>
    </source>
</evidence>
<accession>A0ABC9YUU5</accession>
<feature type="transmembrane region" description="Helical" evidence="2">
    <location>
        <begin position="241"/>
        <end position="265"/>
    </location>
</feature>
<evidence type="ECO:0000313" key="6">
    <source>
        <dbReference type="Proteomes" id="UP000180166"/>
    </source>
</evidence>
<evidence type="ECO:0000313" key="3">
    <source>
        <dbReference type="EMBL" id="APA99903.1"/>
    </source>
</evidence>
<evidence type="ECO:0000256" key="2">
    <source>
        <dbReference type="SAM" id="Phobius"/>
    </source>
</evidence>
<dbReference type="Pfam" id="PF11361">
    <property type="entry name" value="DUF3159"/>
    <property type="match status" value="1"/>
</dbReference>